<dbReference type="RefSeq" id="WP_194040401.1">
    <property type="nucleotide sequence ID" value="NZ_JADEXF010000012.1"/>
</dbReference>
<accession>A0ABR9TSZ2</accession>
<evidence type="ECO:0000313" key="2">
    <source>
        <dbReference type="Proteomes" id="UP000647836"/>
    </source>
</evidence>
<dbReference type="Proteomes" id="UP000647836">
    <property type="component" value="Unassembled WGS sequence"/>
</dbReference>
<proteinExistence type="predicted"/>
<name>A0ABR9TSZ2_9NOSO</name>
<evidence type="ECO:0000313" key="1">
    <source>
        <dbReference type="EMBL" id="MBE9103525.1"/>
    </source>
</evidence>
<sequence length="286" mass="32644">MLHQVKTQALEFIDSEKSSLVLTNARKNPVNSNFIAFGGFLYPLEAISIEVKLDTGDTSKSKVIKLTNAWNRIGVIVDAPETEIITVTLMWTASVRLNFWGLNADALNLPNEILSLKPSASDLQQSHLVPETFYLPHDAALAMEIDEERSGPFHLLEGEEITLKKCSYCGRLLPVNMQRLGSLSFHKHNAKLTNHQNECRSCKKWRINNNFNPLRTTDQLHESSVITRERKIFLREPEILQGIKERTGAGWKSQVWERFERKCFCCGKALKLEEVQLDHTRPLAYL</sequence>
<dbReference type="EMBL" id="JADEXF010000012">
    <property type="protein sequence ID" value="MBE9103525.1"/>
    <property type="molecule type" value="Genomic_DNA"/>
</dbReference>
<evidence type="ECO:0008006" key="3">
    <source>
        <dbReference type="Google" id="ProtNLM"/>
    </source>
</evidence>
<organism evidence="1 2">
    <name type="scientific">Nostoc cf. edaphicum LEGE 07299</name>
    <dbReference type="NCBI Taxonomy" id="2777974"/>
    <lineage>
        <taxon>Bacteria</taxon>
        <taxon>Bacillati</taxon>
        <taxon>Cyanobacteriota</taxon>
        <taxon>Cyanophyceae</taxon>
        <taxon>Nostocales</taxon>
        <taxon>Nostocaceae</taxon>
        <taxon>Nostoc</taxon>
    </lineage>
</organism>
<comment type="caution">
    <text evidence="1">The sequence shown here is derived from an EMBL/GenBank/DDBJ whole genome shotgun (WGS) entry which is preliminary data.</text>
</comment>
<protein>
    <recommendedName>
        <fullName evidence="3">HNH endonuclease</fullName>
    </recommendedName>
</protein>
<reference evidence="1 2" key="1">
    <citation type="submission" date="2020-10" db="EMBL/GenBank/DDBJ databases">
        <authorList>
            <person name="Castelo-Branco R."/>
            <person name="Eusebio N."/>
            <person name="Adriana R."/>
            <person name="Vieira A."/>
            <person name="Brugerolle De Fraissinette N."/>
            <person name="Rezende De Castro R."/>
            <person name="Schneider M.P."/>
            <person name="Vasconcelos V."/>
            <person name="Leao P.N."/>
        </authorList>
    </citation>
    <scope>NUCLEOTIDE SEQUENCE [LARGE SCALE GENOMIC DNA]</scope>
    <source>
        <strain evidence="1 2">LEGE 07299</strain>
    </source>
</reference>
<keyword evidence="2" id="KW-1185">Reference proteome</keyword>
<gene>
    <name evidence="1" type="ORF">IQ229_00740</name>
</gene>